<comment type="caution">
    <text evidence="1">The sequence shown here is derived from an EMBL/GenBank/DDBJ whole genome shotgun (WGS) entry which is preliminary data.</text>
</comment>
<gene>
    <name evidence="1" type="ORF">PN492_19545</name>
</gene>
<accession>A0ABT5A9T9</accession>
<protein>
    <submittedName>
        <fullName evidence="1">Uncharacterized protein</fullName>
    </submittedName>
</protein>
<reference evidence="1 2" key="1">
    <citation type="submission" date="2023-01" db="EMBL/GenBank/DDBJ databases">
        <title>Genomes from the Australian National Cyanobacteria Reference Collection.</title>
        <authorList>
            <person name="Willis A."/>
            <person name="Lee E.M.F."/>
        </authorList>
    </citation>
    <scope>NUCLEOTIDE SEQUENCE [LARGE SCALE GENOMIC DNA]</scope>
    <source>
        <strain evidence="1 2">CS-537/01</strain>
    </source>
</reference>
<sequence length="41" mass="4659">MDIILGSNETSGYQLKFTEEREREGQSSLVQVKDGKFVPIE</sequence>
<dbReference type="RefSeq" id="WP_271806217.1">
    <property type="nucleotide sequence ID" value="NZ_JAQMTU010000127.1"/>
</dbReference>
<evidence type="ECO:0000313" key="1">
    <source>
        <dbReference type="EMBL" id="MDB9488716.1"/>
    </source>
</evidence>
<organism evidence="1 2">
    <name type="scientific">Dolichospermum circinale CS-537/01</name>
    <dbReference type="NCBI Taxonomy" id="3021739"/>
    <lineage>
        <taxon>Bacteria</taxon>
        <taxon>Bacillati</taxon>
        <taxon>Cyanobacteriota</taxon>
        <taxon>Cyanophyceae</taxon>
        <taxon>Nostocales</taxon>
        <taxon>Aphanizomenonaceae</taxon>
        <taxon>Dolichospermum</taxon>
        <taxon>Dolichospermum circinale</taxon>
    </lineage>
</organism>
<keyword evidence="2" id="KW-1185">Reference proteome</keyword>
<dbReference type="EMBL" id="JAQMTU010000127">
    <property type="protein sequence ID" value="MDB9488716.1"/>
    <property type="molecule type" value="Genomic_DNA"/>
</dbReference>
<dbReference type="Proteomes" id="UP001212123">
    <property type="component" value="Unassembled WGS sequence"/>
</dbReference>
<proteinExistence type="predicted"/>
<name>A0ABT5A9T9_9CYAN</name>
<evidence type="ECO:0000313" key="2">
    <source>
        <dbReference type="Proteomes" id="UP001212123"/>
    </source>
</evidence>